<dbReference type="InterPro" id="IPR029068">
    <property type="entry name" value="Glyas_Bleomycin-R_OHBP_Dase"/>
</dbReference>
<evidence type="ECO:0000313" key="1">
    <source>
        <dbReference type="EMBL" id="VBB16683.1"/>
    </source>
</evidence>
<dbReference type="GeneID" id="71059295"/>
<evidence type="ECO:0000313" key="2">
    <source>
        <dbReference type="Proteomes" id="UP000268684"/>
    </source>
</evidence>
<dbReference type="AlphaFoldDB" id="A0AAJ5T8R9"/>
<evidence type="ECO:0008006" key="3">
    <source>
        <dbReference type="Google" id="ProtNLM"/>
    </source>
</evidence>
<dbReference type="EMBL" id="LR025744">
    <property type="protein sequence ID" value="VBB16683.1"/>
    <property type="molecule type" value="Genomic_DNA"/>
</dbReference>
<dbReference type="Proteomes" id="UP000268684">
    <property type="component" value="Chromosome III"/>
</dbReference>
<proteinExistence type="predicted"/>
<dbReference type="Gene3D" id="3.10.180.10">
    <property type="entry name" value="2,3-Dihydroxybiphenyl 1,2-Dioxygenase, domain 1"/>
    <property type="match status" value="1"/>
</dbReference>
<sequence length="123" mass="13635">MQILKTLYRRHVAADQLDATVGCYEVLQRMQCERRLSFPERGIEVAVIGAFIVLAGSDDALASVRHVEAALIVDALDDFVEPLRVLGASVPDECHRTPAGRNMIVRHPDGFVAEYFEPVDQEG</sequence>
<name>A0AAJ5T8R9_9BURK</name>
<keyword evidence="2" id="KW-1185">Reference proteome</keyword>
<protein>
    <recommendedName>
        <fullName evidence="3">Glyoxalase</fullName>
    </recommendedName>
</protein>
<gene>
    <name evidence="1" type="ORF">BSTAB16_6890</name>
</gene>
<dbReference type="RefSeq" id="WP_122174022.1">
    <property type="nucleotide sequence ID" value="NZ_LR025744.1"/>
</dbReference>
<dbReference type="SUPFAM" id="SSF54593">
    <property type="entry name" value="Glyoxalase/Bleomycin resistance protein/Dihydroxybiphenyl dioxygenase"/>
    <property type="match status" value="1"/>
</dbReference>
<organism evidence="1 2">
    <name type="scientific">Burkholderia stabilis</name>
    <dbReference type="NCBI Taxonomy" id="95485"/>
    <lineage>
        <taxon>Bacteria</taxon>
        <taxon>Pseudomonadati</taxon>
        <taxon>Pseudomonadota</taxon>
        <taxon>Betaproteobacteria</taxon>
        <taxon>Burkholderiales</taxon>
        <taxon>Burkholderiaceae</taxon>
        <taxon>Burkholderia</taxon>
        <taxon>Burkholderia cepacia complex</taxon>
    </lineage>
</organism>
<accession>A0AAJ5T8R9</accession>
<reference evidence="1 2" key="1">
    <citation type="submission" date="2017-11" db="EMBL/GenBank/DDBJ databases">
        <authorList>
            <person name="Seth-Smith MB H."/>
        </authorList>
    </citation>
    <scope>NUCLEOTIDE SEQUENCE [LARGE SCALE GENOMIC DNA]</scope>
    <source>
        <strain evidence="1">E</strain>
    </source>
</reference>